<evidence type="ECO:0000313" key="2">
    <source>
        <dbReference type="EMBL" id="ETN38246.1"/>
    </source>
</evidence>
<evidence type="ECO:0000313" key="3">
    <source>
        <dbReference type="Proteomes" id="UP000030752"/>
    </source>
</evidence>
<name>W2RNY5_CYPE1</name>
<gene>
    <name evidence="2" type="ORF">HMPREF1541_06277</name>
</gene>
<dbReference type="InParanoid" id="W2RNY5"/>
<dbReference type="HOGENOM" id="CLU_842037_0_0_1"/>
<feature type="compositionally biased region" description="Basic residues" evidence="1">
    <location>
        <begin position="303"/>
        <end position="316"/>
    </location>
</feature>
<feature type="compositionally biased region" description="Acidic residues" evidence="1">
    <location>
        <begin position="320"/>
        <end position="330"/>
    </location>
</feature>
<dbReference type="EMBL" id="KB822722">
    <property type="protein sequence ID" value="ETN38246.1"/>
    <property type="molecule type" value="Genomic_DNA"/>
</dbReference>
<sequence length="330" mass="37290">MGEDEDGNIDYRDYDAVLDGKQLPVRTLFDVLGWILSVTAKPDGGKATQNNFYLPLLALFGKWCWALLPDKTSQPNMIHISWMEKPEVEENVVIIGATPGGDECYWSGEKEVYHEKEPQTEESRKKLKSIPSNEKINWSYEGHRGKDVVGSRQQMLRDLRVPVPPGDEENLVQVGKKDPAHKNKLLTHVNRDGELVDDTDETAYTVGSSAYGVCAETFSYIWMGQHMRDHDIPLINGFALDTTKVDLADMTTFDPAKLENAFREPCRNSCQKIMPHFKGKFLFKLERMEPLSNGTQPVEKKVNSRKKAKAKAKAKKSEKDNDDEQSGDGL</sequence>
<dbReference type="OrthoDB" id="5350472at2759"/>
<organism evidence="2 3">
    <name type="scientific">Cyphellophora europaea (strain CBS 101466)</name>
    <name type="common">Phialophora europaea</name>
    <dbReference type="NCBI Taxonomy" id="1220924"/>
    <lineage>
        <taxon>Eukaryota</taxon>
        <taxon>Fungi</taxon>
        <taxon>Dikarya</taxon>
        <taxon>Ascomycota</taxon>
        <taxon>Pezizomycotina</taxon>
        <taxon>Eurotiomycetes</taxon>
        <taxon>Chaetothyriomycetidae</taxon>
        <taxon>Chaetothyriales</taxon>
        <taxon>Cyphellophoraceae</taxon>
        <taxon>Cyphellophora</taxon>
    </lineage>
</organism>
<dbReference type="AlphaFoldDB" id="W2RNY5"/>
<accession>W2RNY5</accession>
<dbReference type="VEuPathDB" id="FungiDB:HMPREF1541_06277"/>
<feature type="region of interest" description="Disordered" evidence="1">
    <location>
        <begin position="292"/>
        <end position="330"/>
    </location>
</feature>
<evidence type="ECO:0000256" key="1">
    <source>
        <dbReference type="SAM" id="MobiDB-lite"/>
    </source>
</evidence>
<proteinExistence type="predicted"/>
<dbReference type="GeneID" id="19973616"/>
<dbReference type="Proteomes" id="UP000030752">
    <property type="component" value="Unassembled WGS sequence"/>
</dbReference>
<protein>
    <submittedName>
        <fullName evidence="2">Uncharacterized protein</fullName>
    </submittedName>
</protein>
<reference evidence="2 3" key="1">
    <citation type="submission" date="2013-03" db="EMBL/GenBank/DDBJ databases">
        <title>The Genome Sequence of Phialophora europaea CBS 101466.</title>
        <authorList>
            <consortium name="The Broad Institute Genomics Platform"/>
            <person name="Cuomo C."/>
            <person name="de Hoog S."/>
            <person name="Gorbushina A."/>
            <person name="Walker B."/>
            <person name="Young S.K."/>
            <person name="Zeng Q."/>
            <person name="Gargeya S."/>
            <person name="Fitzgerald M."/>
            <person name="Haas B."/>
            <person name="Abouelleil A."/>
            <person name="Allen A.W."/>
            <person name="Alvarado L."/>
            <person name="Arachchi H.M."/>
            <person name="Berlin A.M."/>
            <person name="Chapman S.B."/>
            <person name="Gainer-Dewar J."/>
            <person name="Goldberg J."/>
            <person name="Griggs A."/>
            <person name="Gujja S."/>
            <person name="Hansen M."/>
            <person name="Howarth C."/>
            <person name="Imamovic A."/>
            <person name="Ireland A."/>
            <person name="Larimer J."/>
            <person name="McCowan C."/>
            <person name="Murphy C."/>
            <person name="Pearson M."/>
            <person name="Poon T.W."/>
            <person name="Priest M."/>
            <person name="Roberts A."/>
            <person name="Saif S."/>
            <person name="Shea T."/>
            <person name="Sisk P."/>
            <person name="Sykes S."/>
            <person name="Wortman J."/>
            <person name="Nusbaum C."/>
            <person name="Birren B."/>
        </authorList>
    </citation>
    <scope>NUCLEOTIDE SEQUENCE [LARGE SCALE GENOMIC DNA]</scope>
    <source>
        <strain evidence="2 3">CBS 101466</strain>
    </source>
</reference>
<dbReference type="RefSeq" id="XP_008718835.1">
    <property type="nucleotide sequence ID" value="XM_008720613.1"/>
</dbReference>
<keyword evidence="3" id="KW-1185">Reference proteome</keyword>